<dbReference type="EMBL" id="BAAFGK010000002">
    <property type="protein sequence ID" value="GAB0056266.1"/>
    <property type="molecule type" value="Genomic_DNA"/>
</dbReference>
<accession>A0ABQ0C5V2</accession>
<dbReference type="RefSeq" id="WP_420903979.1">
    <property type="nucleotide sequence ID" value="NZ_BAAFGK010000002.1"/>
</dbReference>
<organism evidence="3 4">
    <name type="scientific">Candidatus Magnetaquiglobus chichijimensis</name>
    <dbReference type="NCBI Taxonomy" id="3141448"/>
    <lineage>
        <taxon>Bacteria</taxon>
        <taxon>Pseudomonadati</taxon>
        <taxon>Pseudomonadota</taxon>
        <taxon>Magnetococcia</taxon>
        <taxon>Magnetococcales</taxon>
        <taxon>Candidatus Magnetaquicoccaceae</taxon>
        <taxon>Candidatus Magnetaquiglobus</taxon>
    </lineage>
</organism>
<dbReference type="Proteomes" id="UP001628193">
    <property type="component" value="Unassembled WGS sequence"/>
</dbReference>
<gene>
    <name evidence="3" type="ORF">SIID45300_00571</name>
</gene>
<evidence type="ECO:0000256" key="1">
    <source>
        <dbReference type="ARBA" id="ARBA00023231"/>
    </source>
</evidence>
<proteinExistence type="predicted"/>
<sequence>MIPSRLPAEEFDWRLRQAALELAPLSVEALLGHLKALCQDRPEDPERLSKVTPCLLRPLLQETLPGINGKKVKGALRWLTGEAASGAAMTELADEARDDLDDQPIEIAAQPPAGVVRVAIADTLDGGAEGHFASCSRFTIHDVAPGSTRRLTSRVVPVPGEGGDKVAGRLEQIRDCRILVVNAIGGPAAARVSRAGVLPIRVANGITPEQWLEQLRQVLLGNPPPWLRRCLLPAEAARGAWG</sequence>
<dbReference type="InterPro" id="IPR003731">
    <property type="entry name" value="Di-Nase_FeMo-co_biosynth"/>
</dbReference>
<feature type="domain" description="Dinitrogenase iron-molybdenum cofactor biosynthesis" evidence="2">
    <location>
        <begin position="128"/>
        <end position="216"/>
    </location>
</feature>
<dbReference type="Pfam" id="PF02579">
    <property type="entry name" value="Nitro_FeMo-Co"/>
    <property type="match status" value="1"/>
</dbReference>
<protein>
    <recommendedName>
        <fullName evidence="2">Dinitrogenase iron-molybdenum cofactor biosynthesis domain-containing protein</fullName>
    </recommendedName>
</protein>
<evidence type="ECO:0000313" key="3">
    <source>
        <dbReference type="EMBL" id="GAB0056266.1"/>
    </source>
</evidence>
<dbReference type="SUPFAM" id="SSF53146">
    <property type="entry name" value="Nitrogenase accessory factor-like"/>
    <property type="match status" value="1"/>
</dbReference>
<reference evidence="3 4" key="1">
    <citation type="submission" date="2024-09" db="EMBL/GenBank/DDBJ databases">
        <title>Draft genome sequence of Candidatus Magnetaquicoccaceae bacterium FCR-1.</title>
        <authorList>
            <person name="Shimoshige H."/>
            <person name="Shimamura S."/>
            <person name="Taoka A."/>
            <person name="Kobayashi H."/>
            <person name="Maekawa T."/>
        </authorList>
    </citation>
    <scope>NUCLEOTIDE SEQUENCE [LARGE SCALE GENOMIC DNA]</scope>
    <source>
        <strain evidence="3 4">FCR-1</strain>
    </source>
</reference>
<name>A0ABQ0C5V2_9PROT</name>
<evidence type="ECO:0000313" key="4">
    <source>
        <dbReference type="Proteomes" id="UP001628193"/>
    </source>
</evidence>
<dbReference type="Gene3D" id="3.30.420.130">
    <property type="entry name" value="Dinitrogenase iron-molybdenum cofactor biosynthesis domain"/>
    <property type="match status" value="1"/>
</dbReference>
<keyword evidence="1" id="KW-0535">Nitrogen fixation</keyword>
<evidence type="ECO:0000259" key="2">
    <source>
        <dbReference type="Pfam" id="PF02579"/>
    </source>
</evidence>
<keyword evidence="4" id="KW-1185">Reference proteome</keyword>
<dbReference type="InterPro" id="IPR036105">
    <property type="entry name" value="DiNase_FeMo-co_biosyn_sf"/>
</dbReference>
<comment type="caution">
    <text evidence="3">The sequence shown here is derived from an EMBL/GenBank/DDBJ whole genome shotgun (WGS) entry which is preliminary data.</text>
</comment>